<sequence>MPDYGVIRVSVNPSMVAMQVVDPNNPSNVDEYDYRRGKAVVDAPIPVDLTGSEPGALEQNTIPRADLNPNVIARSIQEAPGQSGIEQATASGATISYPLVAVEGAPPRIQVEVTGPRGHANPRYSLQGEKLEQ</sequence>
<evidence type="ECO:0000256" key="1">
    <source>
        <dbReference type="SAM" id="MobiDB-lite"/>
    </source>
</evidence>
<dbReference type="AlphaFoldDB" id="A0A9X7IKN0"/>
<dbReference type="EMBL" id="PUEV01000091">
    <property type="protein sequence ID" value="PQM50833.1"/>
    <property type="molecule type" value="Genomic_DNA"/>
</dbReference>
<keyword evidence="3" id="KW-1185">Reference proteome</keyword>
<organism evidence="2 3">
    <name type="scientific">Mycolicibacter virginiensis</name>
    <dbReference type="NCBI Taxonomy" id="1795032"/>
    <lineage>
        <taxon>Bacteria</taxon>
        <taxon>Bacillati</taxon>
        <taxon>Actinomycetota</taxon>
        <taxon>Actinomycetes</taxon>
        <taxon>Mycobacteriales</taxon>
        <taxon>Mycobacteriaceae</taxon>
        <taxon>Mycolicibacter</taxon>
    </lineage>
</organism>
<name>A0A9X7IKN0_9MYCO</name>
<protein>
    <submittedName>
        <fullName evidence="2">Uncharacterized protein</fullName>
    </submittedName>
</protein>
<reference evidence="2 3" key="1">
    <citation type="submission" date="2018-02" db="EMBL/GenBank/DDBJ databases">
        <title>Draft genome sequence of Mycobacterium virginiense isolated from mud of a swine farm in Japan.</title>
        <authorList>
            <person name="Ohya K."/>
        </authorList>
    </citation>
    <scope>NUCLEOTIDE SEQUENCE [LARGE SCALE GENOMIC DNA]</scope>
    <source>
        <strain evidence="2 3">GF75</strain>
    </source>
</reference>
<evidence type="ECO:0000313" key="2">
    <source>
        <dbReference type="EMBL" id="PQM50833.1"/>
    </source>
</evidence>
<gene>
    <name evidence="2" type="ORF">C5U48_18040</name>
</gene>
<proteinExistence type="predicted"/>
<dbReference type="Proteomes" id="UP000237911">
    <property type="component" value="Unassembled WGS sequence"/>
</dbReference>
<accession>A0A9X7IKN0</accession>
<comment type="caution">
    <text evidence="2">The sequence shown here is derived from an EMBL/GenBank/DDBJ whole genome shotgun (WGS) entry which is preliminary data.</text>
</comment>
<feature type="region of interest" description="Disordered" evidence="1">
    <location>
        <begin position="112"/>
        <end position="133"/>
    </location>
</feature>
<evidence type="ECO:0000313" key="3">
    <source>
        <dbReference type="Proteomes" id="UP000237911"/>
    </source>
</evidence>